<dbReference type="SUPFAM" id="SSF46785">
    <property type="entry name" value="Winged helix' DNA-binding domain"/>
    <property type="match status" value="1"/>
</dbReference>
<accession>A0A7X0LV17</accession>
<dbReference type="Gene3D" id="1.10.10.10">
    <property type="entry name" value="Winged helix-like DNA-binding domain superfamily/Winged helix DNA-binding domain"/>
    <property type="match status" value="1"/>
</dbReference>
<dbReference type="InterPro" id="IPR036390">
    <property type="entry name" value="WH_DNA-bd_sf"/>
</dbReference>
<protein>
    <submittedName>
        <fullName evidence="5">DNA-binding MarR family transcriptional regulator</fullName>
    </submittedName>
</protein>
<dbReference type="Pfam" id="PF01047">
    <property type="entry name" value="MarR"/>
    <property type="match status" value="1"/>
</dbReference>
<keyword evidence="1" id="KW-0805">Transcription regulation</keyword>
<dbReference type="EMBL" id="JACHGK010000002">
    <property type="protein sequence ID" value="MBB6444117.1"/>
    <property type="molecule type" value="Genomic_DNA"/>
</dbReference>
<gene>
    <name evidence="5" type="ORF">HNR53_000725</name>
</gene>
<dbReference type="RefSeq" id="WP_343065260.1">
    <property type="nucleotide sequence ID" value="NZ_JACHGK010000002.1"/>
</dbReference>
<reference evidence="5 6" key="1">
    <citation type="submission" date="2020-08" db="EMBL/GenBank/DDBJ databases">
        <title>Genomic Encyclopedia of Type Strains, Phase IV (KMG-IV): sequencing the most valuable type-strain genomes for metagenomic binning, comparative biology and taxonomic classification.</title>
        <authorList>
            <person name="Goeker M."/>
        </authorList>
    </citation>
    <scope>NUCLEOTIDE SEQUENCE [LARGE SCALE GENOMIC DNA]</scope>
    <source>
        <strain evidence="5 6">DSM 5391</strain>
    </source>
</reference>
<keyword evidence="2 5" id="KW-0238">DNA-binding</keyword>
<evidence type="ECO:0000256" key="2">
    <source>
        <dbReference type="ARBA" id="ARBA00023125"/>
    </source>
</evidence>
<evidence type="ECO:0000259" key="4">
    <source>
        <dbReference type="PROSITE" id="PS50995"/>
    </source>
</evidence>
<dbReference type="InterPro" id="IPR036388">
    <property type="entry name" value="WH-like_DNA-bd_sf"/>
</dbReference>
<dbReference type="PROSITE" id="PS50995">
    <property type="entry name" value="HTH_MARR_2"/>
    <property type="match status" value="1"/>
</dbReference>
<evidence type="ECO:0000313" key="5">
    <source>
        <dbReference type="EMBL" id="MBB6444117.1"/>
    </source>
</evidence>
<keyword evidence="6" id="KW-1185">Reference proteome</keyword>
<evidence type="ECO:0000256" key="1">
    <source>
        <dbReference type="ARBA" id="ARBA00023015"/>
    </source>
</evidence>
<dbReference type="InterPro" id="IPR000835">
    <property type="entry name" value="HTH_MarR-typ"/>
</dbReference>
<dbReference type="Proteomes" id="UP000531594">
    <property type="component" value="Unassembled WGS sequence"/>
</dbReference>
<feature type="domain" description="HTH marR-type" evidence="4">
    <location>
        <begin position="41"/>
        <end position="173"/>
    </location>
</feature>
<dbReference type="AlphaFoldDB" id="A0A7X0LV17"/>
<keyword evidence="3" id="KW-0804">Transcription</keyword>
<dbReference type="PRINTS" id="PR00598">
    <property type="entry name" value="HTHMARR"/>
</dbReference>
<dbReference type="PANTHER" id="PTHR42756:SF1">
    <property type="entry name" value="TRANSCRIPTIONAL REPRESSOR OF EMRAB OPERON"/>
    <property type="match status" value="1"/>
</dbReference>
<evidence type="ECO:0000256" key="3">
    <source>
        <dbReference type="ARBA" id="ARBA00023163"/>
    </source>
</evidence>
<dbReference type="GO" id="GO:0003700">
    <property type="term" value="F:DNA-binding transcription factor activity"/>
    <property type="evidence" value="ECO:0007669"/>
    <property type="project" value="InterPro"/>
</dbReference>
<organism evidence="5 6">
    <name type="scientific">Bacillus benzoevorans</name>
    <dbReference type="NCBI Taxonomy" id="1456"/>
    <lineage>
        <taxon>Bacteria</taxon>
        <taxon>Bacillati</taxon>
        <taxon>Bacillota</taxon>
        <taxon>Bacilli</taxon>
        <taxon>Bacillales</taxon>
        <taxon>Bacillaceae</taxon>
        <taxon>Bacillus</taxon>
    </lineage>
</organism>
<proteinExistence type="predicted"/>
<sequence length="177" mass="20463">MKREALFNNTFPFELQKLYRNKLLKLVYGRGLGVQMKFSFSDYISILIHQTDLTLTNGIKTKLSPLNLAPEQNLILMLLWEQDGLSQNEIAKGLNKDKTNIARMINSLEKKGFIRRQCSKTDARSIHIFLTENGKQLSKMVYPIIEEFNRTVRSGITQEELETAEKVLMKIRQNVGQ</sequence>
<name>A0A7X0LV17_9BACI</name>
<dbReference type="PANTHER" id="PTHR42756">
    <property type="entry name" value="TRANSCRIPTIONAL REGULATOR, MARR"/>
    <property type="match status" value="1"/>
</dbReference>
<evidence type="ECO:0000313" key="6">
    <source>
        <dbReference type="Proteomes" id="UP000531594"/>
    </source>
</evidence>
<comment type="caution">
    <text evidence="5">The sequence shown here is derived from an EMBL/GenBank/DDBJ whole genome shotgun (WGS) entry which is preliminary data.</text>
</comment>
<dbReference type="SMART" id="SM00347">
    <property type="entry name" value="HTH_MARR"/>
    <property type="match status" value="1"/>
</dbReference>
<dbReference type="GO" id="GO:0003677">
    <property type="term" value="F:DNA binding"/>
    <property type="evidence" value="ECO:0007669"/>
    <property type="project" value="UniProtKB-KW"/>
</dbReference>